<feature type="domain" description="Conserved oligomeric Golgi complex subunit 2 N-terminal" evidence="9">
    <location>
        <begin position="32"/>
        <end position="90"/>
    </location>
</feature>
<dbReference type="GO" id="GO:0007030">
    <property type="term" value="P:Golgi organization"/>
    <property type="evidence" value="ECO:0007669"/>
    <property type="project" value="InterPro"/>
</dbReference>
<keyword evidence="5" id="KW-0653">Protein transport</keyword>
<dbReference type="PANTHER" id="PTHR12961:SF0">
    <property type="entry name" value="CONSERVED OLIGOMERIC GOLGI COMPLEX SUBUNIT 2"/>
    <property type="match status" value="1"/>
</dbReference>
<dbReference type="PANTHER" id="PTHR12961">
    <property type="entry name" value="CONSERVED OLIGOMERIC GOLGI COMPLEX COMPONENT 2"/>
    <property type="match status" value="1"/>
</dbReference>
<protein>
    <recommendedName>
        <fullName evidence="3">Conserved oligomeric Golgi complex subunit 2</fullName>
    </recommendedName>
    <alternativeName>
        <fullName evidence="8">Component of oligomeric Golgi complex 2</fullName>
    </alternativeName>
</protein>
<keyword evidence="7" id="KW-0472">Membrane</keyword>
<accession>A3LQZ6</accession>
<comment type="similarity">
    <text evidence="2">Belongs to the COG2 family.</text>
</comment>
<evidence type="ECO:0000256" key="3">
    <source>
        <dbReference type="ARBA" id="ARBA00020977"/>
    </source>
</evidence>
<evidence type="ECO:0000256" key="8">
    <source>
        <dbReference type="ARBA" id="ARBA00031344"/>
    </source>
</evidence>
<dbReference type="InParanoid" id="A3LQZ6"/>
<evidence type="ECO:0000256" key="1">
    <source>
        <dbReference type="ARBA" id="ARBA00004395"/>
    </source>
</evidence>
<dbReference type="GO" id="GO:0017119">
    <property type="term" value="C:Golgi transport complex"/>
    <property type="evidence" value="ECO:0007669"/>
    <property type="project" value="TreeGrafter"/>
</dbReference>
<dbReference type="GO" id="GO:0006891">
    <property type="term" value="P:intra-Golgi vesicle-mediated transport"/>
    <property type="evidence" value="ECO:0007669"/>
    <property type="project" value="TreeGrafter"/>
</dbReference>
<evidence type="ECO:0000313" key="11">
    <source>
        <dbReference type="Proteomes" id="UP000002258"/>
    </source>
</evidence>
<proteinExistence type="inferred from homology"/>
<dbReference type="OMA" id="ILHDQIT"/>
<gene>
    <name evidence="10" type="ORF">PICST_30506</name>
</gene>
<dbReference type="eggNOG" id="KOG2307">
    <property type="taxonomic scope" value="Eukaryota"/>
</dbReference>
<dbReference type="EMBL" id="CP000497">
    <property type="protein sequence ID" value="ABN65646.2"/>
    <property type="molecule type" value="Genomic_DNA"/>
</dbReference>
<evidence type="ECO:0000259" key="9">
    <source>
        <dbReference type="Pfam" id="PF06148"/>
    </source>
</evidence>
<evidence type="ECO:0000256" key="4">
    <source>
        <dbReference type="ARBA" id="ARBA00022448"/>
    </source>
</evidence>
<evidence type="ECO:0000313" key="10">
    <source>
        <dbReference type="EMBL" id="ABN65646.2"/>
    </source>
</evidence>
<evidence type="ECO:0000256" key="5">
    <source>
        <dbReference type="ARBA" id="ARBA00022927"/>
    </source>
</evidence>
<keyword evidence="6" id="KW-0333">Golgi apparatus</keyword>
<dbReference type="OrthoDB" id="332281at2759"/>
<sequence length="300" mass="33970">MNTDMDILNGTDDFPYPISINRTDFQKFNQSEIDQFLYSNHRFTSIDLLIKELTKLSDDLNQNLLDLVNTDYGDFIELGKSINGGLDLINLISGDLKNFRLDLINYHTKFGDSYELIDSSLAVRQELIRLKTLAKVNLLLNDQVTNFENALTVEDAEQPVSAAGYAKVIHKLKSLTGWYLSISNLYHFLVSQDTPKPSEATVKNGANSDNSSINGNNTRRASLLAISTTSTGNQFIENYLNNKISSLKFEFKSYLDDVLTTAIRNKKDREVNELILELLNVYKVIGHEEDLLTIVKRNTN</sequence>
<keyword evidence="11" id="KW-1185">Reference proteome</keyword>
<evidence type="ECO:0000256" key="7">
    <source>
        <dbReference type="ARBA" id="ARBA00023136"/>
    </source>
</evidence>
<dbReference type="Proteomes" id="UP000002258">
    <property type="component" value="Chromosome 3"/>
</dbReference>
<dbReference type="RefSeq" id="XP_001383675.2">
    <property type="nucleotide sequence ID" value="XM_001383638.1"/>
</dbReference>
<name>A3LQZ6_PICST</name>
<comment type="subcellular location">
    <subcellularLocation>
        <location evidence="1">Golgi apparatus membrane</location>
        <topology evidence="1">Peripheral membrane protein</topology>
    </subcellularLocation>
</comment>
<dbReference type="STRING" id="322104.A3LQZ6"/>
<dbReference type="GO" id="GO:0015031">
    <property type="term" value="P:protein transport"/>
    <property type="evidence" value="ECO:0007669"/>
    <property type="project" value="UniProtKB-KW"/>
</dbReference>
<evidence type="ECO:0000256" key="6">
    <source>
        <dbReference type="ARBA" id="ARBA00023034"/>
    </source>
</evidence>
<dbReference type="InterPro" id="IPR024602">
    <property type="entry name" value="COG_su2_N"/>
</dbReference>
<organism evidence="10 11">
    <name type="scientific">Scheffersomyces stipitis (strain ATCC 58785 / CBS 6054 / NBRC 10063 / NRRL Y-11545)</name>
    <name type="common">Yeast</name>
    <name type="synonym">Pichia stipitis</name>
    <dbReference type="NCBI Taxonomy" id="322104"/>
    <lineage>
        <taxon>Eukaryota</taxon>
        <taxon>Fungi</taxon>
        <taxon>Dikarya</taxon>
        <taxon>Ascomycota</taxon>
        <taxon>Saccharomycotina</taxon>
        <taxon>Pichiomycetes</taxon>
        <taxon>Debaryomycetaceae</taxon>
        <taxon>Scheffersomyces</taxon>
    </lineage>
</organism>
<dbReference type="AlphaFoldDB" id="A3LQZ6"/>
<dbReference type="GeneID" id="4837825"/>
<dbReference type="Pfam" id="PF06148">
    <property type="entry name" value="COG2_N"/>
    <property type="match status" value="1"/>
</dbReference>
<keyword evidence="4" id="KW-0813">Transport</keyword>
<dbReference type="HOGENOM" id="CLU_091755_0_0_1"/>
<reference evidence="10 11" key="1">
    <citation type="journal article" date="2007" name="Nat. Biotechnol.">
        <title>Genome sequence of the lignocellulose-bioconverting and xylose-fermenting yeast Pichia stipitis.</title>
        <authorList>
            <person name="Jeffries T.W."/>
            <person name="Grigoriev I.V."/>
            <person name="Grimwood J."/>
            <person name="Laplaza J.M."/>
            <person name="Aerts A."/>
            <person name="Salamov A."/>
            <person name="Schmutz J."/>
            <person name="Lindquist E."/>
            <person name="Dehal P."/>
            <person name="Shapiro H."/>
            <person name="Jin Y.S."/>
            <person name="Passoth V."/>
            <person name="Richardson P.M."/>
        </authorList>
    </citation>
    <scope>NUCLEOTIDE SEQUENCE [LARGE SCALE GENOMIC DNA]</scope>
    <source>
        <strain evidence="11">ATCC 58785 / CBS 6054 / NBRC 10063 / NRRL Y-11545</strain>
    </source>
</reference>
<dbReference type="GO" id="GO:0000139">
    <property type="term" value="C:Golgi membrane"/>
    <property type="evidence" value="ECO:0007669"/>
    <property type="project" value="UniProtKB-SubCell"/>
</dbReference>
<dbReference type="KEGG" id="pic:PICST_30506"/>
<dbReference type="InterPro" id="IPR009316">
    <property type="entry name" value="COG2"/>
</dbReference>
<evidence type="ECO:0000256" key="2">
    <source>
        <dbReference type="ARBA" id="ARBA00007603"/>
    </source>
</evidence>